<dbReference type="Proteomes" id="UP000317178">
    <property type="component" value="Chromosome"/>
</dbReference>
<dbReference type="InterPro" id="IPR004992">
    <property type="entry name" value="EutN_CcmL"/>
</dbReference>
<dbReference type="InterPro" id="IPR036677">
    <property type="entry name" value="EutN_CcmL_sf"/>
</dbReference>
<evidence type="ECO:0000313" key="4">
    <source>
        <dbReference type="Proteomes" id="UP000317178"/>
    </source>
</evidence>
<dbReference type="PANTHER" id="PTHR36539">
    <property type="entry name" value="ETHANOLAMINE UTILIZATION PROTEIN EUTN"/>
    <property type="match status" value="1"/>
</dbReference>
<organism evidence="3 4">
    <name type="scientific">Polystyrenella longa</name>
    <dbReference type="NCBI Taxonomy" id="2528007"/>
    <lineage>
        <taxon>Bacteria</taxon>
        <taxon>Pseudomonadati</taxon>
        <taxon>Planctomycetota</taxon>
        <taxon>Planctomycetia</taxon>
        <taxon>Planctomycetales</taxon>
        <taxon>Planctomycetaceae</taxon>
        <taxon>Polystyrenella</taxon>
    </lineage>
</organism>
<dbReference type="AlphaFoldDB" id="A0A518CI26"/>
<dbReference type="Gene3D" id="2.40.50.220">
    <property type="entry name" value="EutN/Ccml"/>
    <property type="match status" value="1"/>
</dbReference>
<dbReference type="EMBL" id="CP036281">
    <property type="protein sequence ID" value="QDU78876.1"/>
    <property type="molecule type" value="Genomic_DNA"/>
</dbReference>
<dbReference type="Pfam" id="PF03319">
    <property type="entry name" value="EutN_CcmL"/>
    <property type="match status" value="1"/>
</dbReference>
<comment type="subcellular location">
    <subcellularLocation>
        <location evidence="1">Bacterial microcompartment</location>
    </subcellularLocation>
</comment>
<dbReference type="PANTHER" id="PTHR36539:SF2">
    <property type="entry name" value="ETHANOLAMINE UTILIZATION PROTEIN"/>
    <property type="match status" value="1"/>
</dbReference>
<sequence length="85" mass="8986">MELARVIGQTTATIKHDTLKGCRLKIVEVLDAKGKGGGDPIIVLDSLGSRVGDRVLLTSDSKLIAEMLQADNTPARFAILGLADN</sequence>
<evidence type="ECO:0000313" key="3">
    <source>
        <dbReference type="EMBL" id="QDU78876.1"/>
    </source>
</evidence>
<proteinExistence type="predicted"/>
<name>A0A518CI26_9PLAN</name>
<keyword evidence="2" id="KW-1283">Bacterial microcompartment</keyword>
<accession>A0A518CI26</accession>
<evidence type="ECO:0000256" key="2">
    <source>
        <dbReference type="ARBA" id="ARBA00024446"/>
    </source>
</evidence>
<dbReference type="PROSITE" id="PS51932">
    <property type="entry name" value="BMV"/>
    <property type="match status" value="1"/>
</dbReference>
<keyword evidence="4" id="KW-1185">Reference proteome</keyword>
<dbReference type="SUPFAM" id="SSF159133">
    <property type="entry name" value="EutN/CcmL-like"/>
    <property type="match status" value="1"/>
</dbReference>
<dbReference type="OrthoDB" id="278421at2"/>
<dbReference type="GO" id="GO:0031469">
    <property type="term" value="C:bacterial microcompartment"/>
    <property type="evidence" value="ECO:0007669"/>
    <property type="project" value="UniProtKB-SubCell"/>
</dbReference>
<dbReference type="KEGG" id="plon:Pla110_05800"/>
<reference evidence="3 4" key="1">
    <citation type="submission" date="2019-02" db="EMBL/GenBank/DDBJ databases">
        <title>Deep-cultivation of Planctomycetes and their phenomic and genomic characterization uncovers novel biology.</title>
        <authorList>
            <person name="Wiegand S."/>
            <person name="Jogler M."/>
            <person name="Boedeker C."/>
            <person name="Pinto D."/>
            <person name="Vollmers J."/>
            <person name="Rivas-Marin E."/>
            <person name="Kohn T."/>
            <person name="Peeters S.H."/>
            <person name="Heuer A."/>
            <person name="Rast P."/>
            <person name="Oberbeckmann S."/>
            <person name="Bunk B."/>
            <person name="Jeske O."/>
            <person name="Meyerdierks A."/>
            <person name="Storesund J.E."/>
            <person name="Kallscheuer N."/>
            <person name="Luecker S."/>
            <person name="Lage O.M."/>
            <person name="Pohl T."/>
            <person name="Merkel B.J."/>
            <person name="Hornburger P."/>
            <person name="Mueller R.-W."/>
            <person name="Bruemmer F."/>
            <person name="Labrenz M."/>
            <person name="Spormann A.M."/>
            <person name="Op den Camp H."/>
            <person name="Overmann J."/>
            <person name="Amann R."/>
            <person name="Jetten M.S.M."/>
            <person name="Mascher T."/>
            <person name="Medema M.H."/>
            <person name="Devos D.P."/>
            <person name="Kaster A.-K."/>
            <person name="Ovreas L."/>
            <person name="Rohde M."/>
            <person name="Galperin M.Y."/>
            <person name="Jogler C."/>
        </authorList>
    </citation>
    <scope>NUCLEOTIDE SEQUENCE [LARGE SCALE GENOMIC DNA]</scope>
    <source>
        <strain evidence="3 4">Pla110</strain>
    </source>
</reference>
<evidence type="ECO:0000256" key="1">
    <source>
        <dbReference type="ARBA" id="ARBA00024322"/>
    </source>
</evidence>
<gene>
    <name evidence="3" type="ORF">Pla110_05800</name>
</gene>
<dbReference type="RefSeq" id="WP_144992952.1">
    <property type="nucleotide sequence ID" value="NZ_CP036281.1"/>
</dbReference>
<protein>
    <submittedName>
        <fullName evidence="3">Ethanolamine utilization protein EutN/carboxysome</fullName>
    </submittedName>
</protein>